<accession>A0A1D2J561</accession>
<sequence length="227" mass="25826">MLCNQKCSHSTARRTLAGSCWTSFVCASLTSSDSFPFEWLQKTEDLKVRCRDSTREKVTFPTTPQLLQAIHKCERVTAPEKGQGLPSNWGFSGFMKTATHLVLDEVPFTKVEGDYLLKSELLAVTSIFYRQMNEMVWLPEKGLYMPKPIYKERFLGGHDRDIHLRESTHSPSDLQPIGNVPNAHLDAEGYIYNLGKDNYDKEVAFDVLKWIFCPSEPAGELAMRAKQ</sequence>
<name>A0A1D2J561_PARBR</name>
<organism evidence="1 2">
    <name type="scientific">Paracoccidioides brasiliensis</name>
    <dbReference type="NCBI Taxonomy" id="121759"/>
    <lineage>
        <taxon>Eukaryota</taxon>
        <taxon>Fungi</taxon>
        <taxon>Dikarya</taxon>
        <taxon>Ascomycota</taxon>
        <taxon>Pezizomycotina</taxon>
        <taxon>Eurotiomycetes</taxon>
        <taxon>Eurotiomycetidae</taxon>
        <taxon>Onygenales</taxon>
        <taxon>Ajellomycetaceae</taxon>
        <taxon>Paracoccidioides</taxon>
    </lineage>
</organism>
<dbReference type="AlphaFoldDB" id="A0A1D2J561"/>
<gene>
    <name evidence="1" type="ORF">ACO22_07237</name>
</gene>
<dbReference type="VEuPathDB" id="FungiDB:PABG_06926"/>
<proteinExistence type="predicted"/>
<evidence type="ECO:0000313" key="1">
    <source>
        <dbReference type="EMBL" id="ODH13464.1"/>
    </source>
</evidence>
<dbReference type="VEuPathDB" id="FungiDB:PADG_06234"/>
<protein>
    <submittedName>
        <fullName evidence="1">Uncharacterized protein</fullName>
    </submittedName>
</protein>
<dbReference type="Proteomes" id="UP000242814">
    <property type="component" value="Unassembled WGS sequence"/>
</dbReference>
<reference evidence="1 2" key="1">
    <citation type="submission" date="2016-06" db="EMBL/GenBank/DDBJ databases">
        <authorList>
            <person name="Kjaerup R.B."/>
            <person name="Dalgaard T.S."/>
            <person name="Juul-Madsen H.R."/>
        </authorList>
    </citation>
    <scope>NUCLEOTIDE SEQUENCE [LARGE SCALE GENOMIC DNA]</scope>
    <source>
        <strain evidence="1 2">Pb300</strain>
    </source>
</reference>
<dbReference type="EMBL" id="LZYO01000481">
    <property type="protein sequence ID" value="ODH13464.1"/>
    <property type="molecule type" value="Genomic_DNA"/>
</dbReference>
<comment type="caution">
    <text evidence="1">The sequence shown here is derived from an EMBL/GenBank/DDBJ whole genome shotgun (WGS) entry which is preliminary data.</text>
</comment>
<evidence type="ECO:0000313" key="2">
    <source>
        <dbReference type="Proteomes" id="UP000242814"/>
    </source>
</evidence>